<dbReference type="InterPro" id="IPR043447">
    <property type="entry name" value="CCDC120/INAVA"/>
</dbReference>
<feature type="compositionally biased region" description="Low complexity" evidence="1">
    <location>
        <begin position="38"/>
        <end position="49"/>
    </location>
</feature>
<feature type="compositionally biased region" description="Polar residues" evidence="1">
    <location>
        <begin position="486"/>
        <end position="495"/>
    </location>
</feature>
<gene>
    <name evidence="2" type="primary">CCDC120</name>
</gene>
<dbReference type="PANTHER" id="PTHR16093:SF5">
    <property type="entry name" value="COILED-COIL DOMAIN-CONTAINING PROTEIN 120"/>
    <property type="match status" value="1"/>
</dbReference>
<dbReference type="GeneTree" id="ENSGT00940000154102"/>
<feature type="region of interest" description="Disordered" evidence="1">
    <location>
        <begin position="483"/>
        <end position="504"/>
    </location>
</feature>
<feature type="region of interest" description="Disordered" evidence="1">
    <location>
        <begin position="428"/>
        <end position="449"/>
    </location>
</feature>
<keyword evidence="3" id="KW-1185">Reference proteome</keyword>
<feature type="compositionally biased region" description="Low complexity" evidence="1">
    <location>
        <begin position="98"/>
        <end position="116"/>
    </location>
</feature>
<proteinExistence type="predicted"/>
<feature type="region of interest" description="Disordered" evidence="1">
    <location>
        <begin position="168"/>
        <end position="220"/>
    </location>
</feature>
<feature type="compositionally biased region" description="Basic and acidic residues" evidence="1">
    <location>
        <begin position="138"/>
        <end position="153"/>
    </location>
</feature>
<evidence type="ECO:0000313" key="3">
    <source>
        <dbReference type="Proteomes" id="UP000314983"/>
    </source>
</evidence>
<feature type="region of interest" description="Disordered" evidence="1">
    <location>
        <begin position="235"/>
        <end position="254"/>
    </location>
</feature>
<sequence length="504" mass="54754">MKTLFSGALRRTVELDKTTLHCKRTVHRGCHTEETVKSESSSMSDSTQSQDNEESSPSVAPEHHSHSHPRLALASPDGQFCRKLSPVDIYYEMRTRRNSASSSISPSHSLPRSASNMEGRSVPATPLLSRTAPISIHMRPDPTDGPVKQRDSSPDVSQFVPLASLESSASDCRGCPYGSRARRSNSSEALLDRSTLQEPHDAGHPRSGMPPRAGPYKSSESLMDGKLRQVYRGSPERALGGAAEQGRMRSSVGGRVSGSGYNEILMDYIWGKQQNRATQPPLRQSAGQAWPNLPAAATPPHYNGFSHSQIHLAAAPPTYSPALLPDPQAEPRRVKVTRTKSCGPFIPLRQQESVLLSTYEPSTSTPNLLPLQAELPPVAGAAFGCRPVPFSLPTPDDPMRSLHKALALEGLRDWYLRNALGYSTTAKGHDGLPLRPPHHLVPQPQSGPLDPLYSHRQMPQSASFHGHPLRGRSVELTLFSEPFLSQKPTPKQASSDPAAPGTLV</sequence>
<evidence type="ECO:0000313" key="2">
    <source>
        <dbReference type="Ensembl" id="ENSEEEP00000052978.1"/>
    </source>
</evidence>
<feature type="region of interest" description="Disordered" evidence="1">
    <location>
        <begin position="97"/>
        <end position="156"/>
    </location>
</feature>
<dbReference type="Ensembl" id="ENSEEET00000065209.1">
    <property type="protein sequence ID" value="ENSEEEP00000052978.1"/>
    <property type="gene ID" value="ENSEEEG00000028819.1"/>
</dbReference>
<evidence type="ECO:0008006" key="4">
    <source>
        <dbReference type="Google" id="ProtNLM"/>
    </source>
</evidence>
<feature type="region of interest" description="Disordered" evidence="1">
    <location>
        <begin position="31"/>
        <end position="77"/>
    </location>
</feature>
<evidence type="ECO:0000256" key="1">
    <source>
        <dbReference type="SAM" id="MobiDB-lite"/>
    </source>
</evidence>
<dbReference type="AlphaFoldDB" id="A0AAY5E7W1"/>
<accession>A0AAY5E7W1</accession>
<reference evidence="2 3" key="1">
    <citation type="submission" date="2020-05" db="EMBL/GenBank/DDBJ databases">
        <title>Electrophorus electricus (electric eel) genome, fEleEle1, primary haplotype.</title>
        <authorList>
            <person name="Myers G."/>
            <person name="Meyer A."/>
            <person name="Fedrigo O."/>
            <person name="Formenti G."/>
            <person name="Rhie A."/>
            <person name="Tracey A."/>
            <person name="Sims Y."/>
            <person name="Jarvis E.D."/>
        </authorList>
    </citation>
    <scope>NUCLEOTIDE SEQUENCE [LARGE SCALE GENOMIC DNA]</scope>
</reference>
<protein>
    <recommendedName>
        <fullName evidence="4">Coiled-coil domain containing 120</fullName>
    </recommendedName>
</protein>
<reference evidence="2" key="2">
    <citation type="submission" date="2025-08" db="UniProtKB">
        <authorList>
            <consortium name="Ensembl"/>
        </authorList>
    </citation>
    <scope>IDENTIFICATION</scope>
</reference>
<dbReference type="PANTHER" id="PTHR16093">
    <property type="entry name" value="COILED-COIL DOMAIN-CONTAINING PROTEIN 120 FAMILY MEMBER"/>
    <property type="match status" value="1"/>
</dbReference>
<reference evidence="2" key="3">
    <citation type="submission" date="2025-09" db="UniProtKB">
        <authorList>
            <consortium name="Ensembl"/>
        </authorList>
    </citation>
    <scope>IDENTIFICATION</scope>
</reference>
<name>A0AAY5E7W1_ELEEL</name>
<organism evidence="2 3">
    <name type="scientific">Electrophorus electricus</name>
    <name type="common">Electric eel</name>
    <name type="synonym">Gymnotus electricus</name>
    <dbReference type="NCBI Taxonomy" id="8005"/>
    <lineage>
        <taxon>Eukaryota</taxon>
        <taxon>Metazoa</taxon>
        <taxon>Chordata</taxon>
        <taxon>Craniata</taxon>
        <taxon>Vertebrata</taxon>
        <taxon>Euteleostomi</taxon>
        <taxon>Actinopterygii</taxon>
        <taxon>Neopterygii</taxon>
        <taxon>Teleostei</taxon>
        <taxon>Ostariophysi</taxon>
        <taxon>Gymnotiformes</taxon>
        <taxon>Gymnotoidei</taxon>
        <taxon>Gymnotidae</taxon>
        <taxon>Electrophorus</taxon>
    </lineage>
</organism>
<dbReference type="Proteomes" id="UP000314983">
    <property type="component" value="Chromosome 20"/>
</dbReference>